<comment type="similarity">
    <text evidence="2">Belongs to the peptidase C19 family.</text>
</comment>
<dbReference type="EMBL" id="MU857022">
    <property type="protein sequence ID" value="KAK4151318.1"/>
    <property type="molecule type" value="Genomic_DNA"/>
</dbReference>
<evidence type="ECO:0000313" key="11">
    <source>
        <dbReference type="EMBL" id="KAK4151318.1"/>
    </source>
</evidence>
<feature type="region of interest" description="Disordered" evidence="8">
    <location>
        <begin position="709"/>
        <end position="770"/>
    </location>
</feature>
<evidence type="ECO:0000256" key="2">
    <source>
        <dbReference type="ARBA" id="ARBA00009085"/>
    </source>
</evidence>
<dbReference type="InterPro" id="IPR038765">
    <property type="entry name" value="Papain-like_cys_pep_sf"/>
</dbReference>
<evidence type="ECO:0000256" key="5">
    <source>
        <dbReference type="ARBA" id="ARBA00022786"/>
    </source>
</evidence>
<dbReference type="Proteomes" id="UP001302745">
    <property type="component" value="Unassembled WGS sequence"/>
</dbReference>
<sequence length="770" mass="84545">MNSDTKRILSQFDTRGSPDTNQYYAEGPLRDFFTNPSVVITVALLALSIVYQAAHQRRRLPSLPQLLWDASISAIPAQLLFALDGFMNPPLFPTQMLRTQSPTRAAKNDALRRILGIDSGGGLIGSVSQAGRKGFSSLSTAALGSRAASYRPPGLGNYDNSCYQNSILQGLASLNRLPAYLAAISLERRLNLSATRTVDTLRDLISELSDPSSNGRTLWTPKVLKNMSTWQQQDAQEYYSKLLDQIDMEIAKAARALQDPPGLEPDRNDDDSSASQDSDDSGYHSLSGHSKPGLEPRLARNPLEGLMAQRVACVNCNYCEGLTMIPFNCLTLTLGNLTEHDLYERLDHYTKVEPIEGVECPKCSLLKCRELINALAERMGEVPDFQRRLQLLDEALEDEAFDEETLKKCNITAKARASSTKTKQVALARPPQSLVFHLNRSGFDERTGCMFKNSAAVRFPMTLDLGPWCLGSADGQANLEEGADADQDVDVEQWTLDPKASMVAGDREPSRITGPIYELRAVVTHYGHHENGHYVCYRKHAASSPPPAPAATKGEYADNPLDQASKEDVVGDDMDLDHETDEPGLDQDEPQSQWWRLSDEDVTLVDEQTVLSQGGVFMLFYDCVDPNSVLASGLEEPVVAENVGQDTKAPEANPSPPFVIRDPGMVRDDDGPWTPGTDDSIQFDHVLPVPGTTTPMSELTDIPELEETVSQLQASSPEPEEPGEWPNPIIWQTEPAKDQDQEQGSTDSVGQPMDELLSLSDYRGPGDPVG</sequence>
<dbReference type="SUPFAM" id="SSF54001">
    <property type="entry name" value="Cysteine proteinases"/>
    <property type="match status" value="1"/>
</dbReference>
<comment type="catalytic activity">
    <reaction evidence="1">
        <text>Thiol-dependent hydrolysis of ester, thioester, amide, peptide and isopeptide bonds formed by the C-terminal Gly of ubiquitin (a 76-residue protein attached to proteins as an intracellular targeting signal).</text>
        <dbReference type="EC" id="3.4.19.12"/>
    </reaction>
</comment>
<evidence type="ECO:0000256" key="7">
    <source>
        <dbReference type="ARBA" id="ARBA00022807"/>
    </source>
</evidence>
<keyword evidence="9" id="KW-1133">Transmembrane helix</keyword>
<keyword evidence="7" id="KW-0788">Thiol protease</keyword>
<dbReference type="PANTHER" id="PTHR24006:SF888">
    <property type="entry name" value="UBIQUITIN CARBOXYL-TERMINAL HYDROLASE 30"/>
    <property type="match status" value="1"/>
</dbReference>
<dbReference type="InterPro" id="IPR050164">
    <property type="entry name" value="Peptidase_C19"/>
</dbReference>
<dbReference type="PROSITE" id="PS50235">
    <property type="entry name" value="USP_3"/>
    <property type="match status" value="1"/>
</dbReference>
<keyword evidence="5" id="KW-0833">Ubl conjugation pathway</keyword>
<evidence type="ECO:0000256" key="3">
    <source>
        <dbReference type="ARBA" id="ARBA00012759"/>
    </source>
</evidence>
<name>A0AAN6VGW8_9PEZI</name>
<feature type="region of interest" description="Disordered" evidence="8">
    <location>
        <begin position="258"/>
        <end position="297"/>
    </location>
</feature>
<keyword evidence="12" id="KW-1185">Reference proteome</keyword>
<dbReference type="InterPro" id="IPR028889">
    <property type="entry name" value="USP"/>
</dbReference>
<reference evidence="11" key="1">
    <citation type="journal article" date="2023" name="Mol. Phylogenet. Evol.">
        <title>Genome-scale phylogeny and comparative genomics of the fungal order Sordariales.</title>
        <authorList>
            <person name="Hensen N."/>
            <person name="Bonometti L."/>
            <person name="Westerberg I."/>
            <person name="Brannstrom I.O."/>
            <person name="Guillou S."/>
            <person name="Cros-Aarteil S."/>
            <person name="Calhoun S."/>
            <person name="Haridas S."/>
            <person name="Kuo A."/>
            <person name="Mondo S."/>
            <person name="Pangilinan J."/>
            <person name="Riley R."/>
            <person name="LaButti K."/>
            <person name="Andreopoulos B."/>
            <person name="Lipzen A."/>
            <person name="Chen C."/>
            <person name="Yan M."/>
            <person name="Daum C."/>
            <person name="Ng V."/>
            <person name="Clum A."/>
            <person name="Steindorff A."/>
            <person name="Ohm R.A."/>
            <person name="Martin F."/>
            <person name="Silar P."/>
            <person name="Natvig D.O."/>
            <person name="Lalanne C."/>
            <person name="Gautier V."/>
            <person name="Ament-Velasquez S.L."/>
            <person name="Kruys A."/>
            <person name="Hutchinson M.I."/>
            <person name="Powell A.J."/>
            <person name="Barry K."/>
            <person name="Miller A.N."/>
            <person name="Grigoriev I.V."/>
            <person name="Debuchy R."/>
            <person name="Gladieux P."/>
            <person name="Hiltunen Thoren M."/>
            <person name="Johannesson H."/>
        </authorList>
    </citation>
    <scope>NUCLEOTIDE SEQUENCE</scope>
    <source>
        <strain evidence="11">CBS 538.74</strain>
    </source>
</reference>
<dbReference type="EC" id="3.4.19.12" evidence="3"/>
<dbReference type="GO" id="GO:0005634">
    <property type="term" value="C:nucleus"/>
    <property type="evidence" value="ECO:0007669"/>
    <property type="project" value="TreeGrafter"/>
</dbReference>
<feature type="domain" description="USP" evidence="10">
    <location>
        <begin position="153"/>
        <end position="624"/>
    </location>
</feature>
<dbReference type="CDD" id="cd02662">
    <property type="entry name" value="Peptidase_C19F"/>
    <property type="match status" value="1"/>
</dbReference>
<evidence type="ECO:0000256" key="1">
    <source>
        <dbReference type="ARBA" id="ARBA00000707"/>
    </source>
</evidence>
<reference evidence="11" key="2">
    <citation type="submission" date="2023-05" db="EMBL/GenBank/DDBJ databases">
        <authorList>
            <consortium name="Lawrence Berkeley National Laboratory"/>
            <person name="Steindorff A."/>
            <person name="Hensen N."/>
            <person name="Bonometti L."/>
            <person name="Westerberg I."/>
            <person name="Brannstrom I.O."/>
            <person name="Guillou S."/>
            <person name="Cros-Aarteil S."/>
            <person name="Calhoun S."/>
            <person name="Haridas S."/>
            <person name="Kuo A."/>
            <person name="Mondo S."/>
            <person name="Pangilinan J."/>
            <person name="Riley R."/>
            <person name="Labutti K."/>
            <person name="Andreopoulos B."/>
            <person name="Lipzen A."/>
            <person name="Chen C."/>
            <person name="Yanf M."/>
            <person name="Daum C."/>
            <person name="Ng V."/>
            <person name="Clum A."/>
            <person name="Ohm R."/>
            <person name="Martin F."/>
            <person name="Silar P."/>
            <person name="Natvig D."/>
            <person name="Lalanne C."/>
            <person name="Gautier V."/>
            <person name="Ament-Velasquez S.L."/>
            <person name="Kruys A."/>
            <person name="Hutchinson M.I."/>
            <person name="Powell A.J."/>
            <person name="Barry K."/>
            <person name="Miller A.N."/>
            <person name="Grigoriev I.V."/>
            <person name="Debuchy R."/>
            <person name="Gladieux P."/>
            <person name="Thoren M.H."/>
            <person name="Johannesson H."/>
        </authorList>
    </citation>
    <scope>NUCLEOTIDE SEQUENCE</scope>
    <source>
        <strain evidence="11">CBS 538.74</strain>
    </source>
</reference>
<feature type="transmembrane region" description="Helical" evidence="9">
    <location>
        <begin position="32"/>
        <end position="54"/>
    </location>
</feature>
<dbReference type="GO" id="GO:0005829">
    <property type="term" value="C:cytosol"/>
    <property type="evidence" value="ECO:0007669"/>
    <property type="project" value="TreeGrafter"/>
</dbReference>
<gene>
    <name evidence="11" type="ORF">C8A00DRAFT_17282</name>
</gene>
<keyword evidence="9" id="KW-0812">Transmembrane</keyword>
<keyword evidence="6" id="KW-0378">Hydrolase</keyword>
<accession>A0AAN6VGW8</accession>
<feature type="region of interest" description="Disordered" evidence="8">
    <location>
        <begin position="644"/>
        <end position="664"/>
    </location>
</feature>
<dbReference type="GO" id="GO:0016579">
    <property type="term" value="P:protein deubiquitination"/>
    <property type="evidence" value="ECO:0007669"/>
    <property type="project" value="InterPro"/>
</dbReference>
<proteinExistence type="inferred from homology"/>
<organism evidence="11 12">
    <name type="scientific">Chaetomidium leptoderma</name>
    <dbReference type="NCBI Taxonomy" id="669021"/>
    <lineage>
        <taxon>Eukaryota</taxon>
        <taxon>Fungi</taxon>
        <taxon>Dikarya</taxon>
        <taxon>Ascomycota</taxon>
        <taxon>Pezizomycotina</taxon>
        <taxon>Sordariomycetes</taxon>
        <taxon>Sordariomycetidae</taxon>
        <taxon>Sordariales</taxon>
        <taxon>Chaetomiaceae</taxon>
        <taxon>Chaetomidium</taxon>
    </lineage>
</organism>
<feature type="compositionally biased region" description="Acidic residues" evidence="8">
    <location>
        <begin position="267"/>
        <end position="280"/>
    </location>
</feature>
<dbReference type="InterPro" id="IPR001394">
    <property type="entry name" value="Peptidase_C19_UCH"/>
</dbReference>
<dbReference type="PANTHER" id="PTHR24006">
    <property type="entry name" value="UBIQUITIN CARBOXYL-TERMINAL HYDROLASE"/>
    <property type="match status" value="1"/>
</dbReference>
<evidence type="ECO:0000256" key="6">
    <source>
        <dbReference type="ARBA" id="ARBA00022801"/>
    </source>
</evidence>
<dbReference type="GO" id="GO:0004843">
    <property type="term" value="F:cysteine-type deubiquitinase activity"/>
    <property type="evidence" value="ECO:0007669"/>
    <property type="project" value="UniProtKB-EC"/>
</dbReference>
<evidence type="ECO:0000259" key="10">
    <source>
        <dbReference type="PROSITE" id="PS50235"/>
    </source>
</evidence>
<dbReference type="Pfam" id="PF00443">
    <property type="entry name" value="UCH"/>
    <property type="match status" value="1"/>
</dbReference>
<dbReference type="GO" id="GO:0006508">
    <property type="term" value="P:proteolysis"/>
    <property type="evidence" value="ECO:0007669"/>
    <property type="project" value="UniProtKB-KW"/>
</dbReference>
<feature type="region of interest" description="Disordered" evidence="8">
    <location>
        <begin position="540"/>
        <end position="562"/>
    </location>
</feature>
<evidence type="ECO:0000313" key="12">
    <source>
        <dbReference type="Proteomes" id="UP001302745"/>
    </source>
</evidence>
<dbReference type="PROSITE" id="PS00973">
    <property type="entry name" value="USP_2"/>
    <property type="match status" value="1"/>
</dbReference>
<keyword evidence="4" id="KW-0645">Protease</keyword>
<comment type="caution">
    <text evidence="11">The sequence shown here is derived from an EMBL/GenBank/DDBJ whole genome shotgun (WGS) entry which is preliminary data.</text>
</comment>
<evidence type="ECO:0000256" key="8">
    <source>
        <dbReference type="SAM" id="MobiDB-lite"/>
    </source>
</evidence>
<protein>
    <recommendedName>
        <fullName evidence="3">ubiquitinyl hydrolase 1</fullName>
        <ecNumber evidence="3">3.4.19.12</ecNumber>
    </recommendedName>
</protein>
<dbReference type="Gene3D" id="3.90.70.10">
    <property type="entry name" value="Cysteine proteinases"/>
    <property type="match status" value="1"/>
</dbReference>
<dbReference type="InterPro" id="IPR018200">
    <property type="entry name" value="USP_CS"/>
</dbReference>
<keyword evidence="9" id="KW-0472">Membrane</keyword>
<dbReference type="AlphaFoldDB" id="A0AAN6VGW8"/>
<evidence type="ECO:0000256" key="4">
    <source>
        <dbReference type="ARBA" id="ARBA00022670"/>
    </source>
</evidence>
<evidence type="ECO:0000256" key="9">
    <source>
        <dbReference type="SAM" id="Phobius"/>
    </source>
</evidence>